<dbReference type="SUPFAM" id="SSF56601">
    <property type="entry name" value="beta-lactamase/transpeptidase-like"/>
    <property type="match status" value="1"/>
</dbReference>
<dbReference type="Pfam" id="PF00144">
    <property type="entry name" value="Beta-lactamase"/>
    <property type="match status" value="1"/>
</dbReference>
<dbReference type="InterPro" id="IPR012338">
    <property type="entry name" value="Beta-lactam/transpept-like"/>
</dbReference>
<dbReference type="Pfam" id="PF11954">
    <property type="entry name" value="DUF3471"/>
    <property type="match status" value="1"/>
</dbReference>
<dbReference type="InterPro" id="IPR050491">
    <property type="entry name" value="AmpC-like"/>
</dbReference>
<feature type="domain" description="Peptidase S12 Pab87-related C-terminal" evidence="3">
    <location>
        <begin position="545"/>
        <end position="645"/>
    </location>
</feature>
<dbReference type="PANTHER" id="PTHR46825">
    <property type="entry name" value="D-ALANYL-D-ALANINE-CARBOXYPEPTIDASE/ENDOPEPTIDASE AMPH"/>
    <property type="match status" value="1"/>
</dbReference>
<evidence type="ECO:0000259" key="3">
    <source>
        <dbReference type="Pfam" id="PF11954"/>
    </source>
</evidence>
<dbReference type="AlphaFoldDB" id="A0AAE1I9E4"/>
<organism evidence="4 5">
    <name type="scientific">Trichoderma aggressivum f. europaeum</name>
    <dbReference type="NCBI Taxonomy" id="173218"/>
    <lineage>
        <taxon>Eukaryota</taxon>
        <taxon>Fungi</taxon>
        <taxon>Dikarya</taxon>
        <taxon>Ascomycota</taxon>
        <taxon>Pezizomycotina</taxon>
        <taxon>Sordariomycetes</taxon>
        <taxon>Hypocreomycetidae</taxon>
        <taxon>Hypocreales</taxon>
        <taxon>Hypocreaceae</taxon>
        <taxon>Trichoderma</taxon>
    </lineage>
</organism>
<dbReference type="Proteomes" id="UP001273209">
    <property type="component" value="Unassembled WGS sequence"/>
</dbReference>
<proteinExistence type="inferred from homology"/>
<dbReference type="InterPro" id="IPR001466">
    <property type="entry name" value="Beta-lactam-related"/>
</dbReference>
<dbReference type="InterPro" id="IPR021860">
    <property type="entry name" value="Peptidase_S12_Pab87-rel_C"/>
</dbReference>
<feature type="domain" description="Beta-lactamase-related" evidence="2">
    <location>
        <begin position="152"/>
        <end position="485"/>
    </location>
</feature>
<accession>A0AAE1I9E4</accession>
<sequence length="653" mass="72668">MAIDAQIRVEAATVADIPELVELINEGLNPEGEYNIYPHNAHGAKYATDVFEALLKADNSCVKLLVVRDAEGYPIATGTVYNIAAGDPFTSVWNDWGIPLQRGMKQEVMNKLFGAWTKRHNKLMGNQPRMEQNNVNSHSRSSEPYFNDEFNEKVLRLMDEWHVPGLSIGLIQDSSTSFKAYGLAQLPDIAVTPETVFFAASTTKAFTAASVSLLVDNADLRSSFKHCPSNLSWQTTLSSILGADFALDDDSITSRITLEDALSNQTGLPDHKFSFKPKSASVRDVVHSLRHLPRAAEPGTRYLYSSYMFSTISHAMETMTSMSLGNFMKQNIWQPLSMTRTYWTPAEAVEAKASGTVLARGYAWSDANESFVEEPMPDYPAVSGAGAIISNVVDYTKWLQCMMTQSPPISPAAHTTLTTPRISFSAPSNNPFPVPHSYALGWFIDHYRGQRIVWHSGGWTGFGTTAMYLPDRQWGLVMMGNTRGSSHCVQTALYMGMLDDLLGTPNDERVDWNVELQERLFRRRSDIARSAEILYPSLPCPGCLPLLPYHAYTGDYIHPGYGDLVLECRGDSLYASRLAQEISMVIRMVHVCKESWLATLMTLNEDPRDHLIVRASFKLDAGNKVTQVGLDLEPALNGNMIWFSRKVLTVGYP</sequence>
<evidence type="ECO:0008006" key="6">
    <source>
        <dbReference type="Google" id="ProtNLM"/>
    </source>
</evidence>
<name>A0AAE1I9E4_9HYPO</name>
<evidence type="ECO:0000313" key="4">
    <source>
        <dbReference type="EMBL" id="KAK4067240.1"/>
    </source>
</evidence>
<keyword evidence="5" id="KW-1185">Reference proteome</keyword>
<dbReference type="RefSeq" id="XP_062753269.1">
    <property type="nucleotide sequence ID" value="XM_062902445.1"/>
</dbReference>
<comment type="similarity">
    <text evidence="1">Belongs to the peptidase S12 family.</text>
</comment>
<reference evidence="4" key="1">
    <citation type="submission" date="2023-11" db="EMBL/GenBank/DDBJ databases">
        <title>The genome sequences of three competitors of mushroom-forming fungi.</title>
        <authorList>
            <person name="Beijen E."/>
            <person name="Ohm R.A."/>
        </authorList>
    </citation>
    <scope>NUCLEOTIDE SEQUENCE</scope>
    <source>
        <strain evidence="4">CBS 100526</strain>
    </source>
</reference>
<dbReference type="Gene3D" id="3.40.710.10">
    <property type="entry name" value="DD-peptidase/beta-lactamase superfamily"/>
    <property type="match status" value="1"/>
</dbReference>
<dbReference type="PANTHER" id="PTHR46825:SF9">
    <property type="entry name" value="BETA-LACTAMASE-RELATED DOMAIN-CONTAINING PROTEIN"/>
    <property type="match status" value="1"/>
</dbReference>
<comment type="caution">
    <text evidence="4">The sequence shown here is derived from an EMBL/GenBank/DDBJ whole genome shotgun (WGS) entry which is preliminary data.</text>
</comment>
<evidence type="ECO:0000256" key="1">
    <source>
        <dbReference type="ARBA" id="ARBA00038215"/>
    </source>
</evidence>
<protein>
    <recommendedName>
        <fullName evidence="6">Beta-lactamase-related domain-containing protein</fullName>
    </recommendedName>
</protein>
<dbReference type="EMBL" id="JAWRVG010000035">
    <property type="protein sequence ID" value="KAK4067240.1"/>
    <property type="molecule type" value="Genomic_DNA"/>
</dbReference>
<evidence type="ECO:0000313" key="5">
    <source>
        <dbReference type="Proteomes" id="UP001273209"/>
    </source>
</evidence>
<evidence type="ECO:0000259" key="2">
    <source>
        <dbReference type="Pfam" id="PF00144"/>
    </source>
</evidence>
<gene>
    <name evidence="4" type="ORF">Triagg1_7683</name>
</gene>
<dbReference type="GeneID" id="87922350"/>